<reference evidence="1 2" key="1">
    <citation type="journal article" date="2007" name="Science">
        <title>Genomic minimalism in the early diverging intestinal parasite Giardia lamblia.</title>
        <authorList>
            <person name="Morrison H.G."/>
            <person name="McArthur A.G."/>
            <person name="Gillin F.D."/>
            <person name="Aley S.B."/>
            <person name="Adam R.D."/>
            <person name="Olsen G.J."/>
            <person name="Best A.A."/>
            <person name="Cande W.Z."/>
            <person name="Chen F."/>
            <person name="Cipriano M.J."/>
            <person name="Davids B.J."/>
            <person name="Dawson S.C."/>
            <person name="Elmendorf H.G."/>
            <person name="Hehl A.B."/>
            <person name="Holder M.E."/>
            <person name="Huse S.M."/>
            <person name="Kim U.U."/>
            <person name="Lasek-Nesselquist E."/>
            <person name="Manning G."/>
            <person name="Nigam A."/>
            <person name="Nixon J.E."/>
            <person name="Palm D."/>
            <person name="Passamaneck N.E."/>
            <person name="Prabhu A."/>
            <person name="Reich C.I."/>
            <person name="Reiner D.S."/>
            <person name="Samuelson J."/>
            <person name="Svard S.G."/>
            <person name="Sogin M.L."/>
        </authorList>
    </citation>
    <scope>NUCLEOTIDE SEQUENCE [LARGE SCALE GENOMIC DNA]</scope>
    <source>
        <strain evidence="1 2">WB C6</strain>
    </source>
</reference>
<name>A8BGC3_GIAIC</name>
<dbReference type="KEGG" id="gla:GL50803_009823"/>
<organism evidence="1 2">
    <name type="scientific">Giardia intestinalis (strain ATCC 50803 / WB clone C6)</name>
    <name type="common">Giardia lamblia</name>
    <dbReference type="NCBI Taxonomy" id="184922"/>
    <lineage>
        <taxon>Eukaryota</taxon>
        <taxon>Metamonada</taxon>
        <taxon>Diplomonadida</taxon>
        <taxon>Hexamitidae</taxon>
        <taxon>Giardiinae</taxon>
        <taxon>Giardia</taxon>
    </lineage>
</organism>
<gene>
    <name evidence="1" type="ORF">GL50803_009823</name>
</gene>
<evidence type="ECO:0000313" key="2">
    <source>
        <dbReference type="Proteomes" id="UP000001548"/>
    </source>
</evidence>
<keyword evidence="2" id="KW-1185">Reference proteome</keyword>
<dbReference type="RefSeq" id="XP_001707163.1">
    <property type="nucleotide sequence ID" value="XM_001707111.1"/>
</dbReference>
<dbReference type="VEuPathDB" id="GiardiaDB:GL50803_9823"/>
<dbReference type="EMBL" id="AACB03000004">
    <property type="protein sequence ID" value="KAE8302194.1"/>
    <property type="molecule type" value="Genomic_DNA"/>
</dbReference>
<evidence type="ECO:0000313" key="1">
    <source>
        <dbReference type="EMBL" id="KAE8302194.1"/>
    </source>
</evidence>
<dbReference type="OMA" id="CYEEYLE"/>
<dbReference type="Proteomes" id="UP000001548">
    <property type="component" value="Unassembled WGS sequence"/>
</dbReference>
<sequence length="322" mass="35818">MVPEPPSISLSVDSLEDLPACFLDLGWYRLTAEQGQIIREQYMKCYREHGADLVIAPYIESDTNIRRLGIALRKRFSSKTQPELVISALLHFGPNLEVVPQLLYPDNYGPPPVTVDSPPSSISLHLSNPERFLSMKYFPFAEEPDASTDCSRLLNHLNEDFSDVFPAVYLDCQWKFDPALSADSPLSRAALYNAFYICYLQAAHQIANTLCALRDSVADNKTLVNYAIRCAGVMNSSLSAIYADIDRYAQGGAVSAAIECYEEYLETPLAVSYRSYHSSLALLEHILHKPSTTEADPTAAIAFLISAATASYKTFTQKQYSE</sequence>
<protein>
    <submittedName>
        <fullName evidence="1">Uncharacterized protein</fullName>
    </submittedName>
</protein>
<accession>A8BGC3</accession>
<dbReference type="HOGENOM" id="CLU_864475_0_0_1"/>
<dbReference type="AlphaFoldDB" id="A8BGC3"/>
<dbReference type="GeneID" id="5700060"/>
<comment type="caution">
    <text evidence="1">The sequence shown here is derived from an EMBL/GenBank/DDBJ whole genome shotgun (WGS) entry which is preliminary data.</text>
</comment>
<proteinExistence type="predicted"/>